<organism evidence="2 3">
    <name type="scientific">Sphaerimonospora cavernae</name>
    <dbReference type="NCBI Taxonomy" id="1740611"/>
    <lineage>
        <taxon>Bacteria</taxon>
        <taxon>Bacillati</taxon>
        <taxon>Actinomycetota</taxon>
        <taxon>Actinomycetes</taxon>
        <taxon>Streptosporangiales</taxon>
        <taxon>Streptosporangiaceae</taxon>
        <taxon>Sphaerimonospora</taxon>
    </lineage>
</organism>
<feature type="region of interest" description="Disordered" evidence="1">
    <location>
        <begin position="93"/>
        <end position="124"/>
    </location>
</feature>
<reference evidence="2 3" key="1">
    <citation type="submission" date="2024-09" db="EMBL/GenBank/DDBJ databases">
        <authorList>
            <person name="Sun Q."/>
            <person name="Mori K."/>
        </authorList>
    </citation>
    <scope>NUCLEOTIDE SEQUENCE [LARGE SCALE GENOMIC DNA]</scope>
    <source>
        <strain evidence="2 3">TBRC 1851</strain>
    </source>
</reference>
<dbReference type="RefSeq" id="WP_394300514.1">
    <property type="nucleotide sequence ID" value="NZ_JBHMQT010000012.1"/>
</dbReference>
<dbReference type="EMBL" id="JBHMQT010000012">
    <property type="protein sequence ID" value="MFC0862300.1"/>
    <property type="molecule type" value="Genomic_DNA"/>
</dbReference>
<protein>
    <submittedName>
        <fullName evidence="2">Uncharacterized protein</fullName>
    </submittedName>
</protein>
<feature type="region of interest" description="Disordered" evidence="1">
    <location>
        <begin position="20"/>
        <end position="50"/>
    </location>
</feature>
<keyword evidence="3" id="KW-1185">Reference proteome</keyword>
<sequence length="124" mass="12942">MNTSARATLAIIPVPKPLLTARGGSGFGTEDGGSSIAGKGQPDVNGDGTGVIGVTCPGDIHDNSYYQSFADDANKIDQAGGWEIRTIDRLNPADAVNQARDPAHPPHPYDMTRPASPDREGQDT</sequence>
<gene>
    <name evidence="2" type="ORF">ACFHYQ_08325</name>
</gene>
<evidence type="ECO:0000313" key="2">
    <source>
        <dbReference type="EMBL" id="MFC0862300.1"/>
    </source>
</evidence>
<comment type="caution">
    <text evidence="2">The sequence shown here is derived from an EMBL/GenBank/DDBJ whole genome shotgun (WGS) entry which is preliminary data.</text>
</comment>
<proteinExistence type="predicted"/>
<evidence type="ECO:0000313" key="3">
    <source>
        <dbReference type="Proteomes" id="UP001589870"/>
    </source>
</evidence>
<accession>A0ABV6U367</accession>
<dbReference type="Proteomes" id="UP001589870">
    <property type="component" value="Unassembled WGS sequence"/>
</dbReference>
<evidence type="ECO:0000256" key="1">
    <source>
        <dbReference type="SAM" id="MobiDB-lite"/>
    </source>
</evidence>
<name>A0ABV6U367_9ACTN</name>